<organism evidence="1 2">
    <name type="scientific">Auriscalpium vulgare</name>
    <dbReference type="NCBI Taxonomy" id="40419"/>
    <lineage>
        <taxon>Eukaryota</taxon>
        <taxon>Fungi</taxon>
        <taxon>Dikarya</taxon>
        <taxon>Basidiomycota</taxon>
        <taxon>Agaricomycotina</taxon>
        <taxon>Agaricomycetes</taxon>
        <taxon>Russulales</taxon>
        <taxon>Auriscalpiaceae</taxon>
        <taxon>Auriscalpium</taxon>
    </lineage>
</organism>
<comment type="caution">
    <text evidence="1">The sequence shown here is derived from an EMBL/GenBank/DDBJ whole genome shotgun (WGS) entry which is preliminary data.</text>
</comment>
<reference evidence="1" key="1">
    <citation type="submission" date="2021-02" db="EMBL/GenBank/DDBJ databases">
        <authorList>
            <consortium name="DOE Joint Genome Institute"/>
            <person name="Ahrendt S."/>
            <person name="Looney B.P."/>
            <person name="Miyauchi S."/>
            <person name="Morin E."/>
            <person name="Drula E."/>
            <person name="Courty P.E."/>
            <person name="Chicoki N."/>
            <person name="Fauchery L."/>
            <person name="Kohler A."/>
            <person name="Kuo A."/>
            <person name="Labutti K."/>
            <person name="Pangilinan J."/>
            <person name="Lipzen A."/>
            <person name="Riley R."/>
            <person name="Andreopoulos W."/>
            <person name="He G."/>
            <person name="Johnson J."/>
            <person name="Barry K.W."/>
            <person name="Grigoriev I.V."/>
            <person name="Nagy L."/>
            <person name="Hibbett D."/>
            <person name="Henrissat B."/>
            <person name="Matheny P.B."/>
            <person name="Labbe J."/>
            <person name="Martin F."/>
        </authorList>
    </citation>
    <scope>NUCLEOTIDE SEQUENCE</scope>
    <source>
        <strain evidence="1">FP105234-sp</strain>
    </source>
</reference>
<name>A0ACB8R181_9AGAM</name>
<evidence type="ECO:0000313" key="2">
    <source>
        <dbReference type="Proteomes" id="UP000814033"/>
    </source>
</evidence>
<reference evidence="1" key="2">
    <citation type="journal article" date="2022" name="New Phytol.">
        <title>Evolutionary transition to the ectomycorrhizal habit in the genomes of a hyperdiverse lineage of mushroom-forming fungi.</title>
        <authorList>
            <person name="Looney B."/>
            <person name="Miyauchi S."/>
            <person name="Morin E."/>
            <person name="Drula E."/>
            <person name="Courty P.E."/>
            <person name="Kohler A."/>
            <person name="Kuo A."/>
            <person name="LaButti K."/>
            <person name="Pangilinan J."/>
            <person name="Lipzen A."/>
            <person name="Riley R."/>
            <person name="Andreopoulos W."/>
            <person name="He G."/>
            <person name="Johnson J."/>
            <person name="Nolan M."/>
            <person name="Tritt A."/>
            <person name="Barry K.W."/>
            <person name="Grigoriev I.V."/>
            <person name="Nagy L.G."/>
            <person name="Hibbett D."/>
            <person name="Henrissat B."/>
            <person name="Matheny P.B."/>
            <person name="Labbe J."/>
            <person name="Martin F.M."/>
        </authorList>
    </citation>
    <scope>NUCLEOTIDE SEQUENCE</scope>
    <source>
        <strain evidence="1">FP105234-sp</strain>
    </source>
</reference>
<proteinExistence type="predicted"/>
<protein>
    <submittedName>
        <fullName evidence="1">Uncharacterized protein</fullName>
    </submittedName>
</protein>
<dbReference type="Proteomes" id="UP000814033">
    <property type="component" value="Unassembled WGS sequence"/>
</dbReference>
<gene>
    <name evidence="1" type="ORF">FA95DRAFT_1506726</name>
</gene>
<feature type="non-terminal residue" evidence="1">
    <location>
        <position position="1"/>
    </location>
</feature>
<evidence type="ECO:0000313" key="1">
    <source>
        <dbReference type="EMBL" id="KAI0037647.1"/>
    </source>
</evidence>
<accession>A0ACB8R181</accession>
<keyword evidence="2" id="KW-1185">Reference proteome</keyword>
<dbReference type="EMBL" id="MU276807">
    <property type="protein sequence ID" value="KAI0037647.1"/>
    <property type="molecule type" value="Genomic_DNA"/>
</dbReference>
<sequence>LCVPCIVKLHSRNPLHLVEKWNGTTFERTSLATLGLRIQLNHPPDTVCGHRESARSDFVVIHTNGIHTVNLDFCGCGQSSTLHRRQQLLRFSWWPATTIDPNTAATFAALKKYHLLSLTGKLTGYDAWRSLELETDNSGTSSLPDRLPAWMVMIREWRHITIMKRGGRGHDETGVAGTADGELAVQCPACPLPGINLPEDWEAAPRNRAWLYRPIVAMDANFRMKNRMRSSKTKDPGLHTGKAYFVADEKYDEHVAAHIDQDEMSGCSRFAALTAANLKCTKGLRVTGVGGIFDARHEFWLANGLGDLQKGERYCNMDYMFFNAISRLNTPSLLVSYDIACQWHKNLSLRAATHPDWNLPDDIDFAVPKFHIAAHQEECQEEFDLAKKRGTGQTDGEGPERGWSNINGAAASTKEMGPGGRHDTVDDHCGHANWRKVVGLGPTLLRRMKAGLAQATEQGDIYTEFTKSLELDHPEKLAEWRKQIDEWEVHGRGPNPYKKPVSDITVDEVRLELAQEDYEAVQSASIIASLPAASAFILSGFRLEVMQLKLRLDKTNDRDGTSNQAARLQESRTAILRLLHRFRADQDIHMHHIASIINVDESTQSHNTIRPEQIKLYLPSDLSERERATACDPTLSDMEAKFRYAGACQALDDVRHQLRFRTYVKRFKINNVVGQRKNTRARAFQSRIDDAVNRAASTYRLHRAAYLRLVGPGTWEKRLRVLLDEHLVGLGERLLDQIDLADIERVKEYLRSRRGPSSTGESRYTLPWIWYTAGGGGEDEEAEIGDDLKLEWFKTRARSTRWMEEVLHLLEEMRRVPETFKFWAREWEQKSSARPNVPPELAEGLAAYSCKHSAMYVSLRERFTGQWEDIQGTAATFLSHREDDGMDVDAEAAEPMVVN</sequence>